<name>A0AAU2GU34_9ACTN</name>
<sequence>MKLFWVLFALLLTALALGGFISAVKDADKASRIGDLVTSALLALAARGSWRRVGA</sequence>
<dbReference type="EMBL" id="CP108253">
    <property type="protein sequence ID" value="WTU38745.1"/>
    <property type="molecule type" value="Genomic_DNA"/>
</dbReference>
<reference evidence="1" key="1">
    <citation type="submission" date="2022-10" db="EMBL/GenBank/DDBJ databases">
        <title>The complete genomes of actinobacterial strains from the NBC collection.</title>
        <authorList>
            <person name="Joergensen T.S."/>
            <person name="Alvarez Arevalo M."/>
            <person name="Sterndorff E.B."/>
            <person name="Faurdal D."/>
            <person name="Vuksanovic O."/>
            <person name="Mourched A.-S."/>
            <person name="Charusanti P."/>
            <person name="Shaw S."/>
            <person name="Blin K."/>
            <person name="Weber T."/>
        </authorList>
    </citation>
    <scope>NUCLEOTIDE SEQUENCE</scope>
    <source>
        <strain evidence="1">NBC_00060</strain>
    </source>
</reference>
<protein>
    <submittedName>
        <fullName evidence="1">Uncharacterized protein</fullName>
    </submittedName>
</protein>
<dbReference type="AlphaFoldDB" id="A0AAU2GU34"/>
<accession>A0AAU2GU34</accession>
<proteinExistence type="predicted"/>
<gene>
    <name evidence="1" type="ORF">OHV25_03770</name>
</gene>
<evidence type="ECO:0000313" key="1">
    <source>
        <dbReference type="EMBL" id="WTU38745.1"/>
    </source>
</evidence>
<organism evidence="1">
    <name type="scientific">Streptomyces sp. NBC_00060</name>
    <dbReference type="NCBI Taxonomy" id="2975636"/>
    <lineage>
        <taxon>Bacteria</taxon>
        <taxon>Bacillati</taxon>
        <taxon>Actinomycetota</taxon>
        <taxon>Actinomycetes</taxon>
        <taxon>Kitasatosporales</taxon>
        <taxon>Streptomycetaceae</taxon>
        <taxon>Streptomyces</taxon>
    </lineage>
</organism>